<evidence type="ECO:0000313" key="2">
    <source>
        <dbReference type="EMBL" id="ANW02704.1"/>
    </source>
</evidence>
<dbReference type="InterPro" id="IPR020378">
    <property type="entry name" value="DUF4186"/>
</dbReference>
<keyword evidence="3" id="KW-1185">Reference proteome</keyword>
<dbReference type="Pfam" id="PF13811">
    <property type="entry name" value="DUF4186"/>
    <property type="match status" value="1"/>
</dbReference>
<organism evidence="2 3">
    <name type="scientific">Bradyrhizobium icense</name>
    <dbReference type="NCBI Taxonomy" id="1274631"/>
    <lineage>
        <taxon>Bacteria</taxon>
        <taxon>Pseudomonadati</taxon>
        <taxon>Pseudomonadota</taxon>
        <taxon>Alphaproteobacteria</taxon>
        <taxon>Hyphomicrobiales</taxon>
        <taxon>Nitrobacteraceae</taxon>
        <taxon>Bradyrhizobium</taxon>
    </lineage>
</organism>
<dbReference type="RefSeq" id="WP_065729906.1">
    <property type="nucleotide sequence ID" value="NZ_CP016428.1"/>
</dbReference>
<dbReference type="Proteomes" id="UP000092839">
    <property type="component" value="Chromosome"/>
</dbReference>
<dbReference type="AlphaFoldDB" id="A0A1B1UIV2"/>
<dbReference type="EMBL" id="CP016428">
    <property type="protein sequence ID" value="ANW02704.1"/>
    <property type="molecule type" value="Genomic_DNA"/>
</dbReference>
<protein>
    <submittedName>
        <fullName evidence="2">DUF4186 domain-containing protein</fullName>
    </submittedName>
</protein>
<evidence type="ECO:0000256" key="1">
    <source>
        <dbReference type="SAM" id="MobiDB-lite"/>
    </source>
</evidence>
<dbReference type="KEGG" id="bic:LMTR13_23610"/>
<evidence type="ECO:0000313" key="3">
    <source>
        <dbReference type="Proteomes" id="UP000092839"/>
    </source>
</evidence>
<gene>
    <name evidence="2" type="ORF">LMTR13_23610</name>
</gene>
<name>A0A1B1UIV2_9BRAD</name>
<dbReference type="OrthoDB" id="3781311at2"/>
<reference evidence="2 3" key="1">
    <citation type="submission" date="2016-07" db="EMBL/GenBank/DDBJ databases">
        <title>Complete genome sequence of Bradyrhizobium icense LMTR 13T, a potential inoculant strain isolated from lima bean (Phaseolus lunatus) in Peru.</title>
        <authorList>
            <person name="Ormeno-Orrillo E."/>
            <person name="Duran D."/>
            <person name="Rogel M.A."/>
            <person name="Rey L."/>
            <person name="Imperial J."/>
            <person name="Ruiz-Argueso T."/>
            <person name="Martinez-Romero E."/>
        </authorList>
    </citation>
    <scope>NUCLEOTIDE SEQUENCE [LARGE SCALE GENOMIC DNA]</scope>
    <source>
        <strain evidence="2 3">LMTR 13</strain>
    </source>
</reference>
<feature type="region of interest" description="Disordered" evidence="1">
    <location>
        <begin position="180"/>
        <end position="202"/>
    </location>
</feature>
<feature type="compositionally biased region" description="Pro residues" evidence="1">
    <location>
        <begin position="185"/>
        <end position="202"/>
    </location>
</feature>
<sequence length="202" mass="23118">MSEFQKPAPLDIKCTSTDCDNDLHCFKQLKKMTPDQRGKCRACGADLVDWKRLHRRDKGDAAHTFEALQHELIRHHFFHRPVDEQAMRHAQRKGRIALKGAARDRLGKYLAVAEPPRDGRQTPLEGNAIYYAQHATATCCRTCLQYWHNIPKGRPLTAEEFDYCATLVDLFLDEKLPHLADEPMKVPPRPRGLPPEPEGPHP</sequence>
<accession>A0A1B1UIV2</accession>
<proteinExistence type="predicted"/>
<dbReference type="STRING" id="1274631.LMTR13_23610"/>